<evidence type="ECO:0000313" key="1">
    <source>
        <dbReference type="EMBL" id="TKW22751.1"/>
    </source>
</evidence>
<evidence type="ECO:0000313" key="2">
    <source>
        <dbReference type="Proteomes" id="UP000298652"/>
    </source>
</evidence>
<dbReference type="Proteomes" id="UP000298652">
    <property type="component" value="Chromosome 4"/>
</dbReference>
<gene>
    <name evidence="1" type="ORF">SEVIR_4G248601v2</name>
</gene>
<dbReference type="EMBL" id="CM016555">
    <property type="protein sequence ID" value="TKW22751.1"/>
    <property type="molecule type" value="Genomic_DNA"/>
</dbReference>
<sequence length="30" mass="3717">MKLIISFVMVLVHVLHQHWKRWNGMRKTKV</sequence>
<dbReference type="AlphaFoldDB" id="A0A4U6V127"/>
<reference evidence="1" key="1">
    <citation type="submission" date="2019-03" db="EMBL/GenBank/DDBJ databases">
        <title>WGS assembly of Setaria viridis.</title>
        <authorList>
            <person name="Huang P."/>
            <person name="Jenkins J."/>
            <person name="Grimwood J."/>
            <person name="Barry K."/>
            <person name="Healey A."/>
            <person name="Mamidi S."/>
            <person name="Sreedasyam A."/>
            <person name="Shu S."/>
            <person name="Feldman M."/>
            <person name="Wu J."/>
            <person name="Yu Y."/>
            <person name="Chen C."/>
            <person name="Johnson J."/>
            <person name="Rokhsar D."/>
            <person name="Baxter I."/>
            <person name="Schmutz J."/>
            <person name="Brutnell T."/>
            <person name="Kellogg E."/>
        </authorList>
    </citation>
    <scope>NUCLEOTIDE SEQUENCE [LARGE SCALE GENOMIC DNA]</scope>
</reference>
<protein>
    <submittedName>
        <fullName evidence="1">Uncharacterized protein</fullName>
    </submittedName>
</protein>
<proteinExistence type="predicted"/>
<organism evidence="1 2">
    <name type="scientific">Setaria viridis</name>
    <name type="common">Green bristlegrass</name>
    <name type="synonym">Setaria italica subsp. viridis</name>
    <dbReference type="NCBI Taxonomy" id="4556"/>
    <lineage>
        <taxon>Eukaryota</taxon>
        <taxon>Viridiplantae</taxon>
        <taxon>Streptophyta</taxon>
        <taxon>Embryophyta</taxon>
        <taxon>Tracheophyta</taxon>
        <taxon>Spermatophyta</taxon>
        <taxon>Magnoliopsida</taxon>
        <taxon>Liliopsida</taxon>
        <taxon>Poales</taxon>
        <taxon>Poaceae</taxon>
        <taxon>PACMAD clade</taxon>
        <taxon>Panicoideae</taxon>
        <taxon>Panicodae</taxon>
        <taxon>Paniceae</taxon>
        <taxon>Cenchrinae</taxon>
        <taxon>Setaria</taxon>
    </lineage>
</organism>
<accession>A0A4U6V127</accession>
<name>A0A4U6V127_SETVI</name>
<keyword evidence="2" id="KW-1185">Reference proteome</keyword>
<dbReference type="Gramene" id="TKW22751">
    <property type="protein sequence ID" value="TKW22751"/>
    <property type="gene ID" value="SEVIR_4G248601v2"/>
</dbReference>